<accession>A0A1E1JZ81</accession>
<dbReference type="Proteomes" id="UP000178129">
    <property type="component" value="Unassembled WGS sequence"/>
</dbReference>
<feature type="region of interest" description="Disordered" evidence="1">
    <location>
        <begin position="254"/>
        <end position="283"/>
    </location>
</feature>
<gene>
    <name evidence="2" type="ORF">RCO7_01477</name>
</gene>
<evidence type="ECO:0008006" key="4">
    <source>
        <dbReference type="Google" id="ProtNLM"/>
    </source>
</evidence>
<comment type="caution">
    <text evidence="2">The sequence shown here is derived from an EMBL/GenBank/DDBJ whole genome shotgun (WGS) entry which is preliminary data.</text>
</comment>
<dbReference type="InParanoid" id="A0A1E1JZ81"/>
<dbReference type="EMBL" id="FJUW01000004">
    <property type="protein sequence ID" value="CZS91176.1"/>
    <property type="molecule type" value="Genomic_DNA"/>
</dbReference>
<dbReference type="AlphaFoldDB" id="A0A1E1JZ81"/>
<protein>
    <recommendedName>
        <fullName evidence="4">BTB domain-containing protein</fullName>
    </recommendedName>
</protein>
<sequence length="283" mass="30981">MSPSKASTGASLPAAGKVGEVTSGLIATSLFQSLRSSSRLKIIKRCSTATCQPLHTRKRATTSSSSTKTSSAIIHPSLPQRLIAISAREENTKVMIFDDIVPILFGSFVHWLYRKTVAADGGVVPAPEMMVGLWIMAERFLIPTIQDQIMDKLFEAIPSQFSIPTINATAKAIHESGSKVLISMLLNRISHERGSIRDAWVDGLSIELLRRFAKGQFDHSPGSSSKIYHVAARVEEKAKSKPLLSIHSYKLSGDLGSGLTSRPSKRSRNDSEHEDWFHGITTR</sequence>
<evidence type="ECO:0000256" key="1">
    <source>
        <dbReference type="SAM" id="MobiDB-lite"/>
    </source>
</evidence>
<name>A0A1E1JZ81_9HELO</name>
<organism evidence="2 3">
    <name type="scientific">Rhynchosporium graminicola</name>
    <dbReference type="NCBI Taxonomy" id="2792576"/>
    <lineage>
        <taxon>Eukaryota</taxon>
        <taxon>Fungi</taxon>
        <taxon>Dikarya</taxon>
        <taxon>Ascomycota</taxon>
        <taxon>Pezizomycotina</taxon>
        <taxon>Leotiomycetes</taxon>
        <taxon>Helotiales</taxon>
        <taxon>Ploettnerulaceae</taxon>
        <taxon>Rhynchosporium</taxon>
    </lineage>
</organism>
<evidence type="ECO:0000313" key="2">
    <source>
        <dbReference type="EMBL" id="CZS91176.1"/>
    </source>
</evidence>
<feature type="compositionally biased region" description="Basic and acidic residues" evidence="1">
    <location>
        <begin position="267"/>
        <end position="277"/>
    </location>
</feature>
<proteinExistence type="predicted"/>
<reference evidence="3" key="1">
    <citation type="submission" date="2016-03" db="EMBL/GenBank/DDBJ databases">
        <authorList>
            <person name="Ploux O."/>
        </authorList>
    </citation>
    <scope>NUCLEOTIDE SEQUENCE [LARGE SCALE GENOMIC DNA]</scope>
    <source>
        <strain evidence="3">UK7</strain>
    </source>
</reference>
<keyword evidence="3" id="KW-1185">Reference proteome</keyword>
<evidence type="ECO:0000313" key="3">
    <source>
        <dbReference type="Proteomes" id="UP000178129"/>
    </source>
</evidence>